<dbReference type="GO" id="GO:0016616">
    <property type="term" value="F:oxidoreductase activity, acting on the CH-OH group of donors, NAD or NADP as acceptor"/>
    <property type="evidence" value="ECO:0007669"/>
    <property type="project" value="UniProtKB-ARBA"/>
</dbReference>
<dbReference type="InterPro" id="IPR036291">
    <property type="entry name" value="NAD(P)-bd_dom_sf"/>
</dbReference>
<name>A0AAD9L9K6_PAPLA</name>
<protein>
    <submittedName>
        <fullName evidence="4">Uncharacterized protein</fullName>
    </submittedName>
</protein>
<sequence>MSPTPLVNDTAAAPRAIQKGQQAVDPILGGEPKLNGTHAPANGKPASITGNNLFTLDYTGCIVTGGARGLGLCVAQSLLEAGSPYVYCVDILPEPSVKEWQEAEETAAQYGGQIAYRKLDITDQQAVQTVFGQIYDECPIPIAAFFAAAGIQQMIPSLDYPAADFRRIMDVNVTGTFLTIQAVAKEMVKRGVAGSIAITASMSGSIANKGLTCLAYNTSKAALLQMCRSAAAEWGVHGIRVNTLSPGYIRTAMTDQLLAERPDLEEEWLRGSMLHRLSTPDEFRGPVIYLLSKASSFQTGSDVIVDGGHTAY</sequence>
<keyword evidence="3" id="KW-0560">Oxidoreductase</keyword>
<gene>
    <name evidence="4" type="ORF">DB88DRAFT_478472</name>
</gene>
<dbReference type="InterPro" id="IPR020904">
    <property type="entry name" value="Sc_DH/Rdtase_CS"/>
</dbReference>
<comment type="similarity">
    <text evidence="1">Belongs to the short-chain dehydrogenases/reductases (SDR) family.</text>
</comment>
<dbReference type="AlphaFoldDB" id="A0AAD9L9K6"/>
<dbReference type="FunFam" id="3.40.50.720:FF:000245">
    <property type="entry name" value="Short chain dehydrogenase, putative"/>
    <property type="match status" value="1"/>
</dbReference>
<evidence type="ECO:0000256" key="1">
    <source>
        <dbReference type="ARBA" id="ARBA00006484"/>
    </source>
</evidence>
<dbReference type="PANTHER" id="PTHR43008:SF4">
    <property type="entry name" value="CHAIN DEHYDROGENASE, PUTATIVE (AFU_ORTHOLOGUE AFUA_4G08710)-RELATED"/>
    <property type="match status" value="1"/>
</dbReference>
<dbReference type="Pfam" id="PF13561">
    <property type="entry name" value="adh_short_C2"/>
    <property type="match status" value="1"/>
</dbReference>
<dbReference type="SUPFAM" id="SSF51735">
    <property type="entry name" value="NAD(P)-binding Rossmann-fold domains"/>
    <property type="match status" value="1"/>
</dbReference>
<evidence type="ECO:0000256" key="3">
    <source>
        <dbReference type="ARBA" id="ARBA00023002"/>
    </source>
</evidence>
<dbReference type="GO" id="GO:0050664">
    <property type="term" value="F:oxidoreductase activity, acting on NAD(P)H, oxygen as acceptor"/>
    <property type="evidence" value="ECO:0007669"/>
    <property type="project" value="TreeGrafter"/>
</dbReference>
<evidence type="ECO:0000256" key="2">
    <source>
        <dbReference type="ARBA" id="ARBA00022857"/>
    </source>
</evidence>
<dbReference type="PRINTS" id="PR00081">
    <property type="entry name" value="GDHRDH"/>
</dbReference>
<comment type="caution">
    <text evidence="4">The sequence shown here is derived from an EMBL/GenBank/DDBJ whole genome shotgun (WGS) entry which is preliminary data.</text>
</comment>
<dbReference type="InterPro" id="IPR002347">
    <property type="entry name" value="SDR_fam"/>
</dbReference>
<dbReference type="Proteomes" id="UP001182556">
    <property type="component" value="Unassembled WGS sequence"/>
</dbReference>
<reference evidence="4" key="1">
    <citation type="submission" date="2023-02" db="EMBL/GenBank/DDBJ databases">
        <title>Identification and recombinant expression of a fungal hydrolase from Papiliotrema laurentii that hydrolyzes apple cutin and clears colloidal polyester polyurethane.</title>
        <authorList>
            <consortium name="DOE Joint Genome Institute"/>
            <person name="Roman V.A."/>
            <person name="Bojanowski C."/>
            <person name="Crable B.R."/>
            <person name="Wagner D.N."/>
            <person name="Hung C.S."/>
            <person name="Nadeau L.J."/>
            <person name="Schratz L."/>
            <person name="Haridas S."/>
            <person name="Pangilinan J."/>
            <person name="Lipzen A."/>
            <person name="Na H."/>
            <person name="Yan M."/>
            <person name="Ng V."/>
            <person name="Grigoriev I.V."/>
            <person name="Spatafora J.W."/>
            <person name="Barlow D."/>
            <person name="Biffinger J."/>
            <person name="Kelley-Loughnane N."/>
            <person name="Varaljay V.A."/>
            <person name="Crookes-Goodson W.J."/>
        </authorList>
    </citation>
    <scope>NUCLEOTIDE SEQUENCE</scope>
    <source>
        <strain evidence="4">5307AH</strain>
    </source>
</reference>
<keyword evidence="2" id="KW-0521">NADP</keyword>
<dbReference type="PROSITE" id="PS00061">
    <property type="entry name" value="ADH_SHORT"/>
    <property type="match status" value="1"/>
</dbReference>
<proteinExistence type="inferred from homology"/>
<dbReference type="PANTHER" id="PTHR43008">
    <property type="entry name" value="BENZIL REDUCTASE"/>
    <property type="match status" value="1"/>
</dbReference>
<keyword evidence="5" id="KW-1185">Reference proteome</keyword>
<accession>A0AAD9L9K6</accession>
<dbReference type="Gene3D" id="3.40.50.720">
    <property type="entry name" value="NAD(P)-binding Rossmann-like Domain"/>
    <property type="match status" value="1"/>
</dbReference>
<evidence type="ECO:0000313" key="5">
    <source>
        <dbReference type="Proteomes" id="UP001182556"/>
    </source>
</evidence>
<dbReference type="EMBL" id="JAODAN010000001">
    <property type="protein sequence ID" value="KAK1927577.1"/>
    <property type="molecule type" value="Genomic_DNA"/>
</dbReference>
<organism evidence="4 5">
    <name type="scientific">Papiliotrema laurentii</name>
    <name type="common">Cryptococcus laurentii</name>
    <dbReference type="NCBI Taxonomy" id="5418"/>
    <lineage>
        <taxon>Eukaryota</taxon>
        <taxon>Fungi</taxon>
        <taxon>Dikarya</taxon>
        <taxon>Basidiomycota</taxon>
        <taxon>Agaricomycotina</taxon>
        <taxon>Tremellomycetes</taxon>
        <taxon>Tremellales</taxon>
        <taxon>Rhynchogastremaceae</taxon>
        <taxon>Papiliotrema</taxon>
    </lineage>
</organism>
<evidence type="ECO:0000313" key="4">
    <source>
        <dbReference type="EMBL" id="KAK1927577.1"/>
    </source>
</evidence>